<dbReference type="InterPro" id="IPR036383">
    <property type="entry name" value="TSP1_rpt_sf"/>
</dbReference>
<keyword evidence="1" id="KW-1185">Reference proteome</keyword>
<dbReference type="Proteomes" id="UP000095283">
    <property type="component" value="Unplaced"/>
</dbReference>
<organism evidence="1 2">
    <name type="scientific">Heterorhabditis bacteriophora</name>
    <name type="common">Entomopathogenic nematode worm</name>
    <dbReference type="NCBI Taxonomy" id="37862"/>
    <lineage>
        <taxon>Eukaryota</taxon>
        <taxon>Metazoa</taxon>
        <taxon>Ecdysozoa</taxon>
        <taxon>Nematoda</taxon>
        <taxon>Chromadorea</taxon>
        <taxon>Rhabditida</taxon>
        <taxon>Rhabditina</taxon>
        <taxon>Rhabditomorpha</taxon>
        <taxon>Strongyloidea</taxon>
        <taxon>Heterorhabditidae</taxon>
        <taxon>Heterorhabditis</taxon>
    </lineage>
</organism>
<sequence>MSSSWSMWSPWSFCSNNVKIRVRACSTVRGFKCVGHNKEFQSCNTGFSSKNTLTNNDYDAPDPYSEDRKVAMRQLYQDYDPVVSDGVKCENNILACTTGILF</sequence>
<proteinExistence type="predicted"/>
<dbReference type="AlphaFoldDB" id="A0A1I7XHG4"/>
<dbReference type="InterPro" id="IPR000884">
    <property type="entry name" value="TSP1_rpt"/>
</dbReference>
<dbReference type="Pfam" id="PF00090">
    <property type="entry name" value="TSP_1"/>
    <property type="match status" value="1"/>
</dbReference>
<dbReference type="PROSITE" id="PS50092">
    <property type="entry name" value="TSP1"/>
    <property type="match status" value="1"/>
</dbReference>
<dbReference type="SUPFAM" id="SSF82895">
    <property type="entry name" value="TSP-1 type 1 repeat"/>
    <property type="match status" value="1"/>
</dbReference>
<dbReference type="WBParaSite" id="Hba_17188">
    <property type="protein sequence ID" value="Hba_17188"/>
    <property type="gene ID" value="Hba_17188"/>
</dbReference>
<evidence type="ECO:0000313" key="1">
    <source>
        <dbReference type="Proteomes" id="UP000095283"/>
    </source>
</evidence>
<name>A0A1I7XHG4_HETBA</name>
<evidence type="ECO:0000313" key="2">
    <source>
        <dbReference type="WBParaSite" id="Hba_17188"/>
    </source>
</evidence>
<reference evidence="2" key="1">
    <citation type="submission" date="2016-11" db="UniProtKB">
        <authorList>
            <consortium name="WormBaseParasite"/>
        </authorList>
    </citation>
    <scope>IDENTIFICATION</scope>
</reference>
<accession>A0A1I7XHG4</accession>
<protein>
    <submittedName>
        <fullName evidence="2">Secreted protein</fullName>
    </submittedName>
</protein>
<dbReference type="Gene3D" id="2.20.100.10">
    <property type="entry name" value="Thrombospondin type-1 (TSP1) repeat"/>
    <property type="match status" value="1"/>
</dbReference>